<organism evidence="1">
    <name type="scientific">marine sediment metagenome</name>
    <dbReference type="NCBI Taxonomy" id="412755"/>
    <lineage>
        <taxon>unclassified sequences</taxon>
        <taxon>metagenomes</taxon>
        <taxon>ecological metagenomes</taxon>
    </lineage>
</organism>
<evidence type="ECO:0000313" key="1">
    <source>
        <dbReference type="EMBL" id="GAF95087.1"/>
    </source>
</evidence>
<comment type="caution">
    <text evidence="1">The sequence shown here is derived from an EMBL/GenBank/DDBJ whole genome shotgun (WGS) entry which is preliminary data.</text>
</comment>
<reference evidence="1" key="1">
    <citation type="journal article" date="2014" name="Front. Microbiol.">
        <title>High frequency of phylogenetically diverse reductive dehalogenase-homologous genes in deep subseafloor sedimentary metagenomes.</title>
        <authorList>
            <person name="Kawai M."/>
            <person name="Futagami T."/>
            <person name="Toyoda A."/>
            <person name="Takaki Y."/>
            <person name="Nishi S."/>
            <person name="Hori S."/>
            <person name="Arai W."/>
            <person name="Tsubouchi T."/>
            <person name="Morono Y."/>
            <person name="Uchiyama I."/>
            <person name="Ito T."/>
            <person name="Fujiyama A."/>
            <person name="Inagaki F."/>
            <person name="Takami H."/>
        </authorList>
    </citation>
    <scope>NUCLEOTIDE SEQUENCE</scope>
    <source>
        <strain evidence="1">Expedition CK06-06</strain>
    </source>
</reference>
<protein>
    <recommendedName>
        <fullName evidence="2">DUF4139 domain-containing protein</fullName>
    </recommendedName>
</protein>
<sequence>EVRNTREIPVKVELKRNFSTQYWKIKTSQEFEKVDLDTVKFTLILEPRAKKEFEYTLTTYHGVRAEDLAKASLRD</sequence>
<feature type="non-terminal residue" evidence="1">
    <location>
        <position position="1"/>
    </location>
</feature>
<dbReference type="EMBL" id="BARS01010574">
    <property type="protein sequence ID" value="GAF95087.1"/>
    <property type="molecule type" value="Genomic_DNA"/>
</dbReference>
<proteinExistence type="predicted"/>
<accession>X0U3W8</accession>
<dbReference type="AlphaFoldDB" id="X0U3W8"/>
<name>X0U3W8_9ZZZZ</name>
<evidence type="ECO:0008006" key="2">
    <source>
        <dbReference type="Google" id="ProtNLM"/>
    </source>
</evidence>
<gene>
    <name evidence="1" type="ORF">S01H1_19552</name>
</gene>